<reference evidence="1 2" key="1">
    <citation type="submission" date="2020-06" db="EMBL/GenBank/DDBJ databases">
        <title>Draft genome of Uliginosibacterium sp. IMCC34675.</title>
        <authorList>
            <person name="Song J."/>
        </authorList>
    </citation>
    <scope>NUCLEOTIDE SEQUENCE [LARGE SCALE GENOMIC DNA]</scope>
    <source>
        <strain evidence="1 2">IMCC34675</strain>
    </source>
</reference>
<keyword evidence="2" id="KW-1185">Reference proteome</keyword>
<comment type="caution">
    <text evidence="1">The sequence shown here is derived from an EMBL/GenBank/DDBJ whole genome shotgun (WGS) entry which is preliminary data.</text>
</comment>
<evidence type="ECO:0000313" key="2">
    <source>
        <dbReference type="Proteomes" id="UP000778523"/>
    </source>
</evidence>
<dbReference type="EMBL" id="JABCSC020000003">
    <property type="protein sequence ID" value="NSL55919.1"/>
    <property type="molecule type" value="Genomic_DNA"/>
</dbReference>
<name>A0ABX2IGR4_9RHOO</name>
<protein>
    <submittedName>
        <fullName evidence="1">Uncharacterized protein</fullName>
    </submittedName>
</protein>
<sequence length="112" mass="12635">MKESINYWTVACHKPQQGNKMRRLSDCRFISVSGEVRDYSAHAMIDNAQVALNFAEAIRAEGLPASLAGQQLVVEPVHILICPQEKRRLLKRIEEQSKAVDGFLTRRALAML</sequence>
<evidence type="ECO:0000313" key="1">
    <source>
        <dbReference type="EMBL" id="NSL55919.1"/>
    </source>
</evidence>
<gene>
    <name evidence="1" type="ORF">HJ583_012840</name>
</gene>
<dbReference type="Proteomes" id="UP000778523">
    <property type="component" value="Unassembled WGS sequence"/>
</dbReference>
<accession>A0ABX2IGR4</accession>
<proteinExistence type="predicted"/>
<dbReference type="RefSeq" id="WP_170022293.1">
    <property type="nucleotide sequence ID" value="NZ_JABCSC020000003.1"/>
</dbReference>
<organism evidence="1 2">
    <name type="scientific">Uliginosibacterium aquaticum</name>
    <dbReference type="NCBI Taxonomy" id="2731212"/>
    <lineage>
        <taxon>Bacteria</taxon>
        <taxon>Pseudomonadati</taxon>
        <taxon>Pseudomonadota</taxon>
        <taxon>Betaproteobacteria</taxon>
        <taxon>Rhodocyclales</taxon>
        <taxon>Zoogloeaceae</taxon>
        <taxon>Uliginosibacterium</taxon>
    </lineage>
</organism>